<dbReference type="Gene3D" id="1.10.940.10">
    <property type="entry name" value="NusB-like"/>
    <property type="match status" value="1"/>
</dbReference>
<dbReference type="AlphaFoldDB" id="A0A7W7YBS0"/>
<dbReference type="PANTHER" id="PTHR22807">
    <property type="entry name" value="NOP2 YEAST -RELATED NOL1/NOP2/FMU SUN DOMAIN-CONTAINING"/>
    <property type="match status" value="1"/>
</dbReference>
<dbReference type="Proteomes" id="UP000590740">
    <property type="component" value="Unassembled WGS sequence"/>
</dbReference>
<accession>A0A7W7YBS0</accession>
<feature type="binding site" evidence="5">
    <location>
        <position position="267"/>
    </location>
    <ligand>
        <name>S-adenosyl-L-methionine</name>
        <dbReference type="ChEBI" id="CHEBI:59789"/>
    </ligand>
</feature>
<dbReference type="GO" id="GO:0001510">
    <property type="term" value="P:RNA methylation"/>
    <property type="evidence" value="ECO:0007669"/>
    <property type="project" value="InterPro"/>
</dbReference>
<dbReference type="InterPro" id="IPR023267">
    <property type="entry name" value="RCMT"/>
</dbReference>
<dbReference type="InterPro" id="IPR035926">
    <property type="entry name" value="NusB-like_sf"/>
</dbReference>
<evidence type="ECO:0000259" key="6">
    <source>
        <dbReference type="PROSITE" id="PS51686"/>
    </source>
</evidence>
<evidence type="ECO:0000313" key="7">
    <source>
        <dbReference type="EMBL" id="MBB5033286.1"/>
    </source>
</evidence>
<dbReference type="Pfam" id="PF22458">
    <property type="entry name" value="RsmF-B_ferredox"/>
    <property type="match status" value="1"/>
</dbReference>
<protein>
    <submittedName>
        <fullName evidence="7">16S rRNA (Cytosine967-C5)-methyltransferase</fullName>
        <ecNumber evidence="7">2.1.1.176</ecNumber>
    </submittedName>
</protein>
<proteinExistence type="inferred from homology"/>
<dbReference type="GO" id="GO:0003723">
    <property type="term" value="F:RNA binding"/>
    <property type="evidence" value="ECO:0007669"/>
    <property type="project" value="UniProtKB-UniRule"/>
</dbReference>
<keyword evidence="8" id="KW-1185">Reference proteome</keyword>
<dbReference type="InterPro" id="IPR006027">
    <property type="entry name" value="NusB_RsmB_TIM44"/>
</dbReference>
<evidence type="ECO:0000256" key="4">
    <source>
        <dbReference type="ARBA" id="ARBA00022884"/>
    </source>
</evidence>
<dbReference type="InterPro" id="IPR029063">
    <property type="entry name" value="SAM-dependent_MTases_sf"/>
</dbReference>
<dbReference type="CDD" id="cd02440">
    <property type="entry name" value="AdoMet_MTases"/>
    <property type="match status" value="1"/>
</dbReference>
<name>A0A7W7YBS0_9BACT</name>
<dbReference type="InterPro" id="IPR049560">
    <property type="entry name" value="MeTrfase_RsmB-F_NOP2_cat"/>
</dbReference>
<dbReference type="Gene3D" id="3.40.50.150">
    <property type="entry name" value="Vaccinia Virus protein VP39"/>
    <property type="match status" value="1"/>
</dbReference>
<dbReference type="GO" id="GO:0008173">
    <property type="term" value="F:RNA methyltransferase activity"/>
    <property type="evidence" value="ECO:0007669"/>
    <property type="project" value="InterPro"/>
</dbReference>
<keyword evidence="3 5" id="KW-0949">S-adenosyl-L-methionine</keyword>
<comment type="caution">
    <text evidence="7">The sequence shown here is derived from an EMBL/GenBank/DDBJ whole genome shotgun (WGS) entry which is preliminary data.</text>
</comment>
<dbReference type="PROSITE" id="PS51686">
    <property type="entry name" value="SAM_MT_RSMB_NOP"/>
    <property type="match status" value="1"/>
</dbReference>
<dbReference type="SUPFAM" id="SSF53335">
    <property type="entry name" value="S-adenosyl-L-methionine-dependent methyltransferases"/>
    <property type="match status" value="1"/>
</dbReference>
<gene>
    <name evidence="7" type="ORF">HNQ65_002869</name>
</gene>
<dbReference type="Pfam" id="PF01189">
    <property type="entry name" value="Methyltr_RsmB-F"/>
    <property type="match status" value="1"/>
</dbReference>
<evidence type="ECO:0000256" key="5">
    <source>
        <dbReference type="PROSITE-ProRule" id="PRU01023"/>
    </source>
</evidence>
<sequence length="414" mass="46087">MNQSRPKPTSARQSAVPIRGMALDVLGEWAAGDRFAADLMDRMQRENYLSQPDAAFLRDIVLTTLRNLSLLDHWIAVLTEDKHLDHRSRWGLRIGLCQILILKVSEHAAVNETVAATGRARSLINAVLRRACRETESLLAMPATLPLETRTSHPKWLIQHWLGLHGEAKTTALCEWNQIPAPMCARVNHLHPEMAASADDFIVCEQLPREELSDGKVYMQDPSTALAPRLLAPQPGERVLDACAAPGGKTALLAQLMGNTGEIIACDVSPARLRRLEGNLRRLHVTNAQIELHDWADPQVPAFAEAGFDRILLDVPCSNTGVMRRRVDVRWRLQPEDITAQMETQAQLLKNCLRVLKLGGTLVYSTCSIEPAENERLVECVLESTPGYEFVSTRRSFPPEDQMDGAFAAAIRRV</sequence>
<reference evidence="7 8" key="1">
    <citation type="submission" date="2020-08" db="EMBL/GenBank/DDBJ databases">
        <title>Genomic Encyclopedia of Type Strains, Phase IV (KMG-IV): sequencing the most valuable type-strain genomes for metagenomic binning, comparative biology and taxonomic classification.</title>
        <authorList>
            <person name="Goeker M."/>
        </authorList>
    </citation>
    <scope>NUCLEOTIDE SEQUENCE [LARGE SCALE GENOMIC DNA]</scope>
    <source>
        <strain evidence="7 8">DSM 12252</strain>
    </source>
</reference>
<dbReference type="EC" id="2.1.1.176" evidence="7"/>
<evidence type="ECO:0000256" key="2">
    <source>
        <dbReference type="ARBA" id="ARBA00022679"/>
    </source>
</evidence>
<keyword evidence="4 5" id="KW-0694">RNA-binding</keyword>
<dbReference type="InterPro" id="IPR001678">
    <property type="entry name" value="MeTrfase_RsmB-F_NOP2_dom"/>
</dbReference>
<evidence type="ECO:0000313" key="8">
    <source>
        <dbReference type="Proteomes" id="UP000590740"/>
    </source>
</evidence>
<organism evidence="7 8">
    <name type="scientific">Prosthecobacter vanneervenii</name>
    <dbReference type="NCBI Taxonomy" id="48466"/>
    <lineage>
        <taxon>Bacteria</taxon>
        <taxon>Pseudomonadati</taxon>
        <taxon>Verrucomicrobiota</taxon>
        <taxon>Verrucomicrobiia</taxon>
        <taxon>Verrucomicrobiales</taxon>
        <taxon>Verrucomicrobiaceae</taxon>
        <taxon>Prosthecobacter</taxon>
    </lineage>
</organism>
<dbReference type="PANTHER" id="PTHR22807:SF61">
    <property type="entry name" value="NOL1_NOP2_SUN FAMILY PROTEIN _ ANTITERMINATION NUSB DOMAIN-CONTAINING PROTEIN"/>
    <property type="match status" value="1"/>
</dbReference>
<dbReference type="InterPro" id="IPR054728">
    <property type="entry name" value="RsmB-like_ferredoxin"/>
</dbReference>
<evidence type="ECO:0000256" key="3">
    <source>
        <dbReference type="ARBA" id="ARBA00022691"/>
    </source>
</evidence>
<feature type="binding site" evidence="5">
    <location>
        <position position="294"/>
    </location>
    <ligand>
        <name>S-adenosyl-L-methionine</name>
        <dbReference type="ChEBI" id="CHEBI:59789"/>
    </ligand>
</feature>
<keyword evidence="2 5" id="KW-0808">Transferase</keyword>
<evidence type="ECO:0000256" key="1">
    <source>
        <dbReference type="ARBA" id="ARBA00022603"/>
    </source>
</evidence>
<feature type="domain" description="SAM-dependent MTase RsmB/NOP-type" evidence="6">
    <location>
        <begin position="137"/>
        <end position="414"/>
    </location>
</feature>
<dbReference type="RefSeq" id="WP_184340196.1">
    <property type="nucleotide sequence ID" value="NZ_JACHIG010000005.1"/>
</dbReference>
<dbReference type="EMBL" id="JACHIG010000005">
    <property type="protein sequence ID" value="MBB5033286.1"/>
    <property type="molecule type" value="Genomic_DNA"/>
</dbReference>
<comment type="similarity">
    <text evidence="5">Belongs to the class I-like SAM-binding methyltransferase superfamily. RsmB/NOP family.</text>
</comment>
<feature type="binding site" evidence="5">
    <location>
        <begin position="243"/>
        <end position="249"/>
    </location>
    <ligand>
        <name>S-adenosyl-L-methionine</name>
        <dbReference type="ChEBI" id="CHEBI:59789"/>
    </ligand>
</feature>
<dbReference type="PRINTS" id="PR02008">
    <property type="entry name" value="RCMTFAMILY"/>
</dbReference>
<dbReference type="GO" id="GO:0006355">
    <property type="term" value="P:regulation of DNA-templated transcription"/>
    <property type="evidence" value="ECO:0007669"/>
    <property type="project" value="InterPro"/>
</dbReference>
<dbReference type="Pfam" id="PF01029">
    <property type="entry name" value="NusB"/>
    <property type="match status" value="1"/>
</dbReference>
<keyword evidence="1 5" id="KW-0489">Methyltransferase</keyword>
<dbReference type="SUPFAM" id="SSF48013">
    <property type="entry name" value="NusB-like"/>
    <property type="match status" value="1"/>
</dbReference>
<feature type="active site" description="Nucleophile" evidence="5">
    <location>
        <position position="367"/>
    </location>
</feature>
<feature type="binding site" evidence="5">
    <location>
        <position position="314"/>
    </location>
    <ligand>
        <name>S-adenosyl-L-methionine</name>
        <dbReference type="ChEBI" id="CHEBI:59789"/>
    </ligand>
</feature>